<evidence type="ECO:0000313" key="1">
    <source>
        <dbReference type="EMBL" id="ABO08116.1"/>
    </source>
</evidence>
<dbReference type="HOGENOM" id="CLU_082038_0_0_2"/>
<dbReference type="EMBL" id="CP000561">
    <property type="protein sequence ID" value="ABO08116.1"/>
    <property type="molecule type" value="Genomic_DNA"/>
</dbReference>
<gene>
    <name evidence="1" type="ordered locus">Pcal_0690</name>
</gene>
<sequence>MDLYWLVLMDRDHFLHAVSYGVFGVPMDQARVRGFIKPYFRLIAVMVDKRCGAACGSQAAVAEVTHRWTESQGPYWPDEIAAGRVKYPWMLRARVLTTGEVDLSHLRCLYPKLELLLNAYRDGGYGIYFDDEALPQCIGELIETRLISNPLPAATYDEVVKAAAAMGELLGFNVARKHLVGLHRVDLAFLTGDGRLAAAVQVTMRDRSVIADLNALRDAAENSDAALVYVLTRYDVETLATLRELLEGRYRDLANRVTVIEAAQLIKLYQLLQSLSVRELLSRLFRALVDVHAQGGVVGDQG</sequence>
<dbReference type="Gene3D" id="3.10.590.10">
    <property type="entry name" value="ph1033 like domains"/>
    <property type="match status" value="1"/>
</dbReference>
<evidence type="ECO:0000313" key="2">
    <source>
        <dbReference type="Proteomes" id="UP000001431"/>
    </source>
</evidence>
<dbReference type="PANTHER" id="PTHR39661">
    <property type="entry name" value="UPF0310 PROTEIN MJECL36"/>
    <property type="match status" value="1"/>
</dbReference>
<dbReference type="InterPro" id="IPR015947">
    <property type="entry name" value="PUA-like_sf"/>
</dbReference>
<proteinExistence type="predicted"/>
<accession>A3MTZ9</accession>
<dbReference type="eggNOG" id="arCOG02729">
    <property type="taxonomic scope" value="Archaea"/>
</dbReference>
<dbReference type="Proteomes" id="UP000001431">
    <property type="component" value="Chromosome"/>
</dbReference>
<dbReference type="PANTHER" id="PTHR39661:SF1">
    <property type="entry name" value="UPF0310 PROTEIN MJECL36"/>
    <property type="match status" value="1"/>
</dbReference>
<keyword evidence="2" id="KW-1185">Reference proteome</keyword>
<reference evidence="1" key="1">
    <citation type="submission" date="2007-02" db="EMBL/GenBank/DDBJ databases">
        <title>Complete sequence of Pyrobaculum calidifontis JCM 11548.</title>
        <authorList>
            <consortium name="US DOE Joint Genome Institute"/>
            <person name="Copeland A."/>
            <person name="Lucas S."/>
            <person name="Lapidus A."/>
            <person name="Barry K."/>
            <person name="Glavina del Rio T."/>
            <person name="Dalin E."/>
            <person name="Tice H."/>
            <person name="Pitluck S."/>
            <person name="Chain P."/>
            <person name="Malfatti S."/>
            <person name="Shin M."/>
            <person name="Vergez L."/>
            <person name="Schmutz J."/>
            <person name="Larimer F."/>
            <person name="Land M."/>
            <person name="Hauser L."/>
            <person name="Kyrpides N."/>
            <person name="Mikhailova N."/>
            <person name="Cozen A.E."/>
            <person name="Fitz-Gibbon S.T."/>
            <person name="House C.H."/>
            <person name="Saltikov C."/>
            <person name="Lowe T.M."/>
            <person name="Richardson P."/>
        </authorList>
    </citation>
    <scope>NUCLEOTIDE SEQUENCE [LARGE SCALE GENOMIC DNA]</scope>
    <source>
        <strain evidence="1">JCM 11548</strain>
    </source>
</reference>
<name>A3MTZ9_PYRCJ</name>
<protein>
    <submittedName>
        <fullName evidence="1">Uncharacterized protein</fullName>
    </submittedName>
</protein>
<organism evidence="1 2">
    <name type="scientific">Pyrobaculum calidifontis (strain DSM 21063 / JCM 11548 / VA1)</name>
    <dbReference type="NCBI Taxonomy" id="410359"/>
    <lineage>
        <taxon>Archaea</taxon>
        <taxon>Thermoproteota</taxon>
        <taxon>Thermoprotei</taxon>
        <taxon>Thermoproteales</taxon>
        <taxon>Thermoproteaceae</taxon>
        <taxon>Pyrobaculum</taxon>
    </lineage>
</organism>
<dbReference type="AlphaFoldDB" id="A3MTZ9"/>
<dbReference type="SUPFAM" id="SSF88697">
    <property type="entry name" value="PUA domain-like"/>
    <property type="match status" value="1"/>
</dbReference>
<dbReference type="KEGG" id="pcl:Pcal_0690"/>